<dbReference type="PANTHER" id="PTHR45947">
    <property type="entry name" value="SULFOQUINOVOSYL TRANSFERASE SQD2"/>
    <property type="match status" value="1"/>
</dbReference>
<dbReference type="STRING" id="1797460.A3E73_01575"/>
<dbReference type="InterPro" id="IPR001296">
    <property type="entry name" value="Glyco_trans_1"/>
</dbReference>
<dbReference type="EMBL" id="MEZN01000020">
    <property type="protein sequence ID" value="OGD56219.1"/>
    <property type="molecule type" value="Genomic_DNA"/>
</dbReference>
<organism evidence="2 3">
    <name type="scientific">Candidatus Beckwithbacteria bacterium RIFCSPHIGHO2_12_FULL_47_17</name>
    <dbReference type="NCBI Taxonomy" id="1797460"/>
    <lineage>
        <taxon>Bacteria</taxon>
        <taxon>Candidatus Beckwithiibacteriota</taxon>
    </lineage>
</organism>
<comment type="caution">
    <text evidence="2">The sequence shown here is derived from an EMBL/GenBank/DDBJ whole genome shotgun (WGS) entry which is preliminary data.</text>
</comment>
<sequence>MKVALVYDRLNKFGGAEQVLINLHRLWPEAPLYTAVYQPEGVPWTKVFSHVIPSFLQHLPWAKTHHELYPWLTPLAFESFNFTGFDVVVSVTSAEAKAVITPPKTLHLCYCLTPTRYLWSHQKKYLSEPGLGRWFKPVQHYLQSNDLVYSRRPDIYAAISQTVKTRIKKYYGRSSTVIYPPVDTEKFSKITDYKLPITDYFLIVSRLVAYKKIDLAIQAFNRLKLPLVIVGKGRDKSRLRRLAGPTIKFTGWVSEAELIGYYQHCQALIMPQEEDFGIAAVEVQAAGRPVIAFDQGGARETVVDNQTGIFFSQARVDSLITAVKQFTVRHWKPKLMIEQAKKFDQSVFLVKFKKFAEEQWQKY</sequence>
<dbReference type="Proteomes" id="UP000176791">
    <property type="component" value="Unassembled WGS sequence"/>
</dbReference>
<evidence type="ECO:0000259" key="1">
    <source>
        <dbReference type="Pfam" id="PF00534"/>
    </source>
</evidence>
<reference evidence="2 3" key="1">
    <citation type="journal article" date="2016" name="Nat. Commun.">
        <title>Thousands of microbial genomes shed light on interconnected biogeochemical processes in an aquifer system.</title>
        <authorList>
            <person name="Anantharaman K."/>
            <person name="Brown C.T."/>
            <person name="Hug L.A."/>
            <person name="Sharon I."/>
            <person name="Castelle C.J."/>
            <person name="Probst A.J."/>
            <person name="Thomas B.C."/>
            <person name="Singh A."/>
            <person name="Wilkins M.J."/>
            <person name="Karaoz U."/>
            <person name="Brodie E.L."/>
            <person name="Williams K.H."/>
            <person name="Hubbard S.S."/>
            <person name="Banfield J.F."/>
        </authorList>
    </citation>
    <scope>NUCLEOTIDE SEQUENCE [LARGE SCALE GENOMIC DNA]</scope>
</reference>
<dbReference type="Gene3D" id="3.40.50.2000">
    <property type="entry name" value="Glycogen Phosphorylase B"/>
    <property type="match status" value="2"/>
</dbReference>
<name>A0A1F5DM19_9BACT</name>
<proteinExistence type="predicted"/>
<dbReference type="SUPFAM" id="SSF53756">
    <property type="entry name" value="UDP-Glycosyltransferase/glycogen phosphorylase"/>
    <property type="match status" value="1"/>
</dbReference>
<evidence type="ECO:0000313" key="2">
    <source>
        <dbReference type="EMBL" id="OGD56219.1"/>
    </source>
</evidence>
<dbReference type="PANTHER" id="PTHR45947:SF3">
    <property type="entry name" value="SULFOQUINOVOSYL TRANSFERASE SQD2"/>
    <property type="match status" value="1"/>
</dbReference>
<dbReference type="AlphaFoldDB" id="A0A1F5DM19"/>
<evidence type="ECO:0000313" key="3">
    <source>
        <dbReference type="Proteomes" id="UP000176791"/>
    </source>
</evidence>
<feature type="domain" description="Glycosyl transferase family 1" evidence="1">
    <location>
        <begin position="200"/>
        <end position="342"/>
    </location>
</feature>
<dbReference type="Pfam" id="PF00534">
    <property type="entry name" value="Glycos_transf_1"/>
    <property type="match status" value="1"/>
</dbReference>
<protein>
    <recommendedName>
        <fullName evidence="1">Glycosyl transferase family 1 domain-containing protein</fullName>
    </recommendedName>
</protein>
<gene>
    <name evidence="2" type="ORF">A3E73_01575</name>
</gene>
<accession>A0A1F5DM19</accession>
<dbReference type="InterPro" id="IPR050194">
    <property type="entry name" value="Glycosyltransferase_grp1"/>
</dbReference>
<dbReference type="GO" id="GO:0016757">
    <property type="term" value="F:glycosyltransferase activity"/>
    <property type="evidence" value="ECO:0007669"/>
    <property type="project" value="InterPro"/>
</dbReference>